<dbReference type="SUPFAM" id="SSF49879">
    <property type="entry name" value="SMAD/FHA domain"/>
    <property type="match status" value="1"/>
</dbReference>
<feature type="domain" description="Protein kinase" evidence="8">
    <location>
        <begin position="200"/>
        <end position="472"/>
    </location>
</feature>
<evidence type="ECO:0000313" key="9">
    <source>
        <dbReference type="EMBL" id="PAV67313.1"/>
    </source>
</evidence>
<keyword evidence="4" id="KW-0460">Magnesium</keyword>
<dbReference type="EMBL" id="LIAE01009955">
    <property type="protein sequence ID" value="PAV67313.1"/>
    <property type="molecule type" value="Genomic_DNA"/>
</dbReference>
<dbReference type="PROSITE" id="PS00108">
    <property type="entry name" value="PROTEIN_KINASE_ST"/>
    <property type="match status" value="1"/>
</dbReference>
<dbReference type="AlphaFoldDB" id="A0A2A2K0A8"/>
<reference evidence="9 10" key="1">
    <citation type="journal article" date="2017" name="Curr. Biol.">
        <title>Genome architecture and evolution of a unichromosomal asexual nematode.</title>
        <authorList>
            <person name="Fradin H."/>
            <person name="Zegar C."/>
            <person name="Gutwein M."/>
            <person name="Lucas J."/>
            <person name="Kovtun M."/>
            <person name="Corcoran D."/>
            <person name="Baugh L.R."/>
            <person name="Kiontke K."/>
            <person name="Gunsalus K."/>
            <person name="Fitch D.H."/>
            <person name="Piano F."/>
        </authorList>
    </citation>
    <scope>NUCLEOTIDE SEQUENCE [LARGE SCALE GENOMIC DNA]</scope>
    <source>
        <strain evidence="9">PF1309</strain>
    </source>
</reference>
<dbReference type="InterPro" id="IPR017441">
    <property type="entry name" value="Protein_kinase_ATP_BS"/>
</dbReference>
<dbReference type="InterPro" id="IPR008984">
    <property type="entry name" value="SMAD_FHA_dom_sf"/>
</dbReference>
<keyword evidence="2 5" id="KW-0547">Nucleotide-binding</keyword>
<dbReference type="SUPFAM" id="SSF56112">
    <property type="entry name" value="Protein kinase-like (PK-like)"/>
    <property type="match status" value="1"/>
</dbReference>
<dbReference type="OrthoDB" id="40902at2759"/>
<dbReference type="PROSITE" id="PS50006">
    <property type="entry name" value="FHA_DOMAIN"/>
    <property type="match status" value="1"/>
</dbReference>
<keyword evidence="10" id="KW-1185">Reference proteome</keyword>
<dbReference type="InterPro" id="IPR011009">
    <property type="entry name" value="Kinase-like_dom_sf"/>
</dbReference>
<evidence type="ECO:0000256" key="3">
    <source>
        <dbReference type="ARBA" id="ARBA00022840"/>
    </source>
</evidence>
<evidence type="ECO:0000259" key="8">
    <source>
        <dbReference type="PROSITE" id="PS50011"/>
    </source>
</evidence>
<proteinExistence type="predicted"/>
<accession>A0A2A2K0A8</accession>
<dbReference type="PANTHER" id="PTHR24347">
    <property type="entry name" value="SERINE/THREONINE-PROTEIN KINASE"/>
    <property type="match status" value="1"/>
</dbReference>
<dbReference type="STRING" id="2018661.A0A2A2K0A8"/>
<evidence type="ECO:0000313" key="10">
    <source>
        <dbReference type="Proteomes" id="UP000218231"/>
    </source>
</evidence>
<name>A0A2A2K0A8_9BILA</name>
<dbReference type="Gene3D" id="1.10.510.10">
    <property type="entry name" value="Transferase(Phosphotransferase) domain 1"/>
    <property type="match status" value="1"/>
</dbReference>
<feature type="domain" description="FHA" evidence="7">
    <location>
        <begin position="99"/>
        <end position="157"/>
    </location>
</feature>
<evidence type="ECO:0000256" key="4">
    <source>
        <dbReference type="ARBA" id="ARBA00022842"/>
    </source>
</evidence>
<dbReference type="Pfam" id="PF00069">
    <property type="entry name" value="Pkinase"/>
    <property type="match status" value="1"/>
</dbReference>
<dbReference type="Gene3D" id="2.60.200.20">
    <property type="match status" value="1"/>
</dbReference>
<dbReference type="Pfam" id="PF00498">
    <property type="entry name" value="FHA"/>
    <property type="match status" value="1"/>
</dbReference>
<dbReference type="PROSITE" id="PS50011">
    <property type="entry name" value="PROTEIN_KINASE_DOM"/>
    <property type="match status" value="1"/>
</dbReference>
<sequence length="503" mass="56792">MSSIIVVKDKQEDSGFNRTVESDKKMIESMARKLSLRLITGDTSDSLVSGESSNADDTQPLDLSFEDNPDSQQQPRQSWARLEPLRHDVDPFDLFNPVWTCGRGLDVDYDFSRLRGDIKIYQILSRKQFRLEYDAETKKTNLTDWSLNGTLVNNVMVGKGNSVELCCGDVIALGFSRYSVFAFQSMETTKYPKELIDKLIMTNVALGKGGYGKVLLATMKSDGRQKVAVKVLNRSALTASRRFSRNIAKKEDINNEVNIMKKIEHPNCMRFYDLVQTEDRAFIVMELIAGGELFDRIVDPKYDSNGLGEDLTKFYAWQLLNALTYLHDKGITHRDIKPENILCVGKDDYTVVKLTDFGLAKSRSVKKTMKTHCGTPTYIAPEMIDNDNTPYTDKVDIWSLGVVLFTAIVGYPPFSSDYGDMELNDQIKKGEHFDENSQIQCLIALFRPSDLAQPVEHVSRPSAHSLFNSEWMQCKISNAARLTVQNYVKKSGESTDTEMGSTI</sequence>
<comment type="caution">
    <text evidence="9">The sequence shown here is derived from an EMBL/GenBank/DDBJ whole genome shotgun (WGS) entry which is preliminary data.</text>
</comment>
<feature type="region of interest" description="Disordered" evidence="6">
    <location>
        <begin position="43"/>
        <end position="75"/>
    </location>
</feature>
<dbReference type="InterPro" id="IPR000253">
    <property type="entry name" value="FHA_dom"/>
</dbReference>
<dbReference type="InterPro" id="IPR008271">
    <property type="entry name" value="Ser/Thr_kinase_AS"/>
</dbReference>
<evidence type="ECO:0000256" key="6">
    <source>
        <dbReference type="SAM" id="MobiDB-lite"/>
    </source>
</evidence>
<evidence type="ECO:0000256" key="1">
    <source>
        <dbReference type="ARBA" id="ARBA00001946"/>
    </source>
</evidence>
<evidence type="ECO:0000259" key="7">
    <source>
        <dbReference type="PROSITE" id="PS50006"/>
    </source>
</evidence>
<dbReference type="PROSITE" id="PS00107">
    <property type="entry name" value="PROTEIN_KINASE_ATP"/>
    <property type="match status" value="1"/>
</dbReference>
<gene>
    <name evidence="9" type="ORF">WR25_15194</name>
</gene>
<feature type="binding site" evidence="5">
    <location>
        <position position="230"/>
    </location>
    <ligand>
        <name>ATP</name>
        <dbReference type="ChEBI" id="CHEBI:30616"/>
    </ligand>
</feature>
<feature type="compositionally biased region" description="Polar residues" evidence="6">
    <location>
        <begin position="43"/>
        <end position="57"/>
    </location>
</feature>
<dbReference type="GO" id="GO:0004672">
    <property type="term" value="F:protein kinase activity"/>
    <property type="evidence" value="ECO:0007669"/>
    <property type="project" value="InterPro"/>
</dbReference>
<evidence type="ECO:0000256" key="2">
    <source>
        <dbReference type="ARBA" id="ARBA00022741"/>
    </source>
</evidence>
<protein>
    <submittedName>
        <fullName evidence="9">Uncharacterized protein</fullName>
    </submittedName>
</protein>
<dbReference type="FunFam" id="1.10.510.10:FF:000571">
    <property type="entry name" value="Maternal embryonic leucine zipper kinase"/>
    <property type="match status" value="1"/>
</dbReference>
<organism evidence="9 10">
    <name type="scientific">Diploscapter pachys</name>
    <dbReference type="NCBI Taxonomy" id="2018661"/>
    <lineage>
        <taxon>Eukaryota</taxon>
        <taxon>Metazoa</taxon>
        <taxon>Ecdysozoa</taxon>
        <taxon>Nematoda</taxon>
        <taxon>Chromadorea</taxon>
        <taxon>Rhabditida</taxon>
        <taxon>Rhabditina</taxon>
        <taxon>Rhabditomorpha</taxon>
        <taxon>Rhabditoidea</taxon>
        <taxon>Rhabditidae</taxon>
        <taxon>Diploscapter</taxon>
    </lineage>
</organism>
<dbReference type="SMART" id="SM00220">
    <property type="entry name" value="S_TKc"/>
    <property type="match status" value="1"/>
</dbReference>
<dbReference type="GO" id="GO:0005524">
    <property type="term" value="F:ATP binding"/>
    <property type="evidence" value="ECO:0007669"/>
    <property type="project" value="UniProtKB-UniRule"/>
</dbReference>
<comment type="cofactor">
    <cofactor evidence="1">
        <name>Mg(2+)</name>
        <dbReference type="ChEBI" id="CHEBI:18420"/>
    </cofactor>
</comment>
<keyword evidence="3 5" id="KW-0067">ATP-binding</keyword>
<evidence type="ECO:0000256" key="5">
    <source>
        <dbReference type="PROSITE-ProRule" id="PRU10141"/>
    </source>
</evidence>
<dbReference type="InterPro" id="IPR000719">
    <property type="entry name" value="Prot_kinase_dom"/>
</dbReference>
<dbReference type="Proteomes" id="UP000218231">
    <property type="component" value="Unassembled WGS sequence"/>
</dbReference>